<name>A0A8S0PHH2_OLEEU</name>
<gene>
    <name evidence="4" type="ORF">OLEA9_A037193</name>
</gene>
<dbReference type="Proteomes" id="UP000594638">
    <property type="component" value="Unassembled WGS sequence"/>
</dbReference>
<feature type="domain" description="DDE Tnp4" evidence="3">
    <location>
        <begin position="29"/>
        <end position="110"/>
    </location>
</feature>
<sequence>MKLFSGIVDSKEYLNGPPFELNNGNSIPQYILGKSYYTVLPWLLTPFNEKNGELSSVELAFNEVHGKGMELVATAIAKVKKRWKAVGKKWKEQCIEAFPFVIVFCCLLYNFLIECSEVLPDENVELRGNIELPDFDGEDDESAKRTRDALASHWSRLSQTV</sequence>
<proteinExistence type="predicted"/>
<dbReference type="InterPro" id="IPR027806">
    <property type="entry name" value="HARBI1_dom"/>
</dbReference>
<dbReference type="Gramene" id="OE9A037193T1">
    <property type="protein sequence ID" value="OE9A037193C1"/>
    <property type="gene ID" value="OE9A037193"/>
</dbReference>
<comment type="caution">
    <text evidence="4">The sequence shown here is derived from an EMBL/GenBank/DDBJ whole genome shotgun (WGS) entry which is preliminary data.</text>
</comment>
<accession>A0A8S0PHH2</accession>
<dbReference type="OrthoDB" id="1912480at2759"/>
<protein>
    <recommendedName>
        <fullName evidence="3">DDE Tnp4 domain-containing protein</fullName>
    </recommendedName>
</protein>
<evidence type="ECO:0000256" key="1">
    <source>
        <dbReference type="ARBA" id="ARBA00001968"/>
    </source>
</evidence>
<keyword evidence="5" id="KW-1185">Reference proteome</keyword>
<reference evidence="4 5" key="1">
    <citation type="submission" date="2019-12" db="EMBL/GenBank/DDBJ databases">
        <authorList>
            <person name="Alioto T."/>
            <person name="Alioto T."/>
            <person name="Gomez Garrido J."/>
        </authorList>
    </citation>
    <scope>NUCLEOTIDE SEQUENCE [LARGE SCALE GENOMIC DNA]</scope>
</reference>
<dbReference type="EMBL" id="CACTIH010000083">
    <property type="protein sequence ID" value="CAA2952560.1"/>
    <property type="molecule type" value="Genomic_DNA"/>
</dbReference>
<dbReference type="Pfam" id="PF13359">
    <property type="entry name" value="DDE_Tnp_4"/>
    <property type="match status" value="1"/>
</dbReference>
<comment type="cofactor">
    <cofactor evidence="1">
        <name>a divalent metal cation</name>
        <dbReference type="ChEBI" id="CHEBI:60240"/>
    </cofactor>
</comment>
<evidence type="ECO:0000256" key="2">
    <source>
        <dbReference type="ARBA" id="ARBA00022723"/>
    </source>
</evidence>
<evidence type="ECO:0000313" key="4">
    <source>
        <dbReference type="EMBL" id="CAA2952560.1"/>
    </source>
</evidence>
<dbReference type="GO" id="GO:0046872">
    <property type="term" value="F:metal ion binding"/>
    <property type="evidence" value="ECO:0007669"/>
    <property type="project" value="UniProtKB-KW"/>
</dbReference>
<organism evidence="4 5">
    <name type="scientific">Olea europaea subsp. europaea</name>
    <dbReference type="NCBI Taxonomy" id="158383"/>
    <lineage>
        <taxon>Eukaryota</taxon>
        <taxon>Viridiplantae</taxon>
        <taxon>Streptophyta</taxon>
        <taxon>Embryophyta</taxon>
        <taxon>Tracheophyta</taxon>
        <taxon>Spermatophyta</taxon>
        <taxon>Magnoliopsida</taxon>
        <taxon>eudicotyledons</taxon>
        <taxon>Gunneridae</taxon>
        <taxon>Pentapetalae</taxon>
        <taxon>asterids</taxon>
        <taxon>lamiids</taxon>
        <taxon>Lamiales</taxon>
        <taxon>Oleaceae</taxon>
        <taxon>Oleeae</taxon>
        <taxon>Olea</taxon>
    </lineage>
</organism>
<evidence type="ECO:0000313" key="5">
    <source>
        <dbReference type="Proteomes" id="UP000594638"/>
    </source>
</evidence>
<keyword evidence="2" id="KW-0479">Metal-binding</keyword>
<evidence type="ECO:0000259" key="3">
    <source>
        <dbReference type="Pfam" id="PF13359"/>
    </source>
</evidence>
<dbReference type="AlphaFoldDB" id="A0A8S0PHH2"/>